<sequence length="546" mass="61377">MANNIHSNNALLHPSLQVAEEYSVKIRRSSLAPFFLSSARSAASFSATADAAEPQSECKPAITDMIVKPVSIANRAKFSDEQINFLNRLVDSMLGKDMIERSLSKWNSPVSVQLASRKIAPFVMTIDYKNTVNEYTIGPKFSAWPKIESLLGMGKWKVGNPTTAAVQSETIIDSNIREYFAFTVPGRGKFMWKILPYEKKAFNFVEINDFRNYLVYQANEQSNEPVVDTLAFHTKSNLTDHNNCGSIEYSPPGKVFRAKDLNKKLSANEEPFDLEHLSGVKVSQATVDATVPNILEKMTQDAKKLTPDTSKLDHRDMFIHLSNSIKKKFNAKDLNQKKFSDIEPAESNAFEIIDSTIAFWFANFNVNIVVGGIKQLKTDFYNTQLISSFLIDAIRVFSNSIAVPRTGKLLAQLLSEGLVSSAEVLSSLADVATCLVDLQAECAQAFIHFGTIYGILMEYDSQKYTLKNLHGMLAPFIEQKIGEVFLVPDILSRVLMVTRLLNRKFSVSDVLNCDDINLKEFWPTHQRQLGKISDWLEINFFEISEK</sequence>
<dbReference type="EMBL" id="JADGJH010002379">
    <property type="protein sequence ID" value="KAJ3098953.1"/>
    <property type="molecule type" value="Genomic_DNA"/>
</dbReference>
<reference evidence="1" key="1">
    <citation type="submission" date="2020-05" db="EMBL/GenBank/DDBJ databases">
        <title>Phylogenomic resolution of chytrid fungi.</title>
        <authorList>
            <person name="Stajich J.E."/>
            <person name="Amses K."/>
            <person name="Simmons R."/>
            <person name="Seto K."/>
            <person name="Myers J."/>
            <person name="Bonds A."/>
            <person name="Quandt C.A."/>
            <person name="Barry K."/>
            <person name="Liu P."/>
            <person name="Grigoriev I."/>
            <person name="Longcore J.E."/>
            <person name="James T.Y."/>
        </authorList>
    </citation>
    <scope>NUCLEOTIDE SEQUENCE</scope>
    <source>
        <strain evidence="1">JEL0513</strain>
    </source>
</reference>
<dbReference type="Proteomes" id="UP001211907">
    <property type="component" value="Unassembled WGS sequence"/>
</dbReference>
<dbReference type="Gene3D" id="3.10.10.10">
    <property type="entry name" value="HIV Type 1 Reverse Transcriptase, subunit A, domain 1"/>
    <property type="match status" value="1"/>
</dbReference>
<evidence type="ECO:0000313" key="1">
    <source>
        <dbReference type="EMBL" id="KAJ3098953.1"/>
    </source>
</evidence>
<name>A0AAD5XDJ2_9FUNG</name>
<accession>A0AAD5XDJ2</accession>
<evidence type="ECO:0000313" key="2">
    <source>
        <dbReference type="Proteomes" id="UP001211907"/>
    </source>
</evidence>
<dbReference type="SUPFAM" id="SSF56672">
    <property type="entry name" value="DNA/RNA polymerases"/>
    <property type="match status" value="1"/>
</dbReference>
<dbReference type="Gene3D" id="1.25.40.180">
    <property type="match status" value="1"/>
</dbReference>
<dbReference type="InterPro" id="IPR043502">
    <property type="entry name" value="DNA/RNA_pol_sf"/>
</dbReference>
<comment type="caution">
    <text evidence="1">The sequence shown here is derived from an EMBL/GenBank/DDBJ whole genome shotgun (WGS) entry which is preliminary data.</text>
</comment>
<protein>
    <submittedName>
        <fullName evidence="1">Uncharacterized protein</fullName>
    </submittedName>
</protein>
<keyword evidence="2" id="KW-1185">Reference proteome</keyword>
<gene>
    <name evidence="1" type="ORF">HK100_004984</name>
</gene>
<organism evidence="1 2">
    <name type="scientific">Physocladia obscura</name>
    <dbReference type="NCBI Taxonomy" id="109957"/>
    <lineage>
        <taxon>Eukaryota</taxon>
        <taxon>Fungi</taxon>
        <taxon>Fungi incertae sedis</taxon>
        <taxon>Chytridiomycota</taxon>
        <taxon>Chytridiomycota incertae sedis</taxon>
        <taxon>Chytridiomycetes</taxon>
        <taxon>Chytridiales</taxon>
        <taxon>Chytriomycetaceae</taxon>
        <taxon>Physocladia</taxon>
    </lineage>
</organism>
<dbReference type="AlphaFoldDB" id="A0AAD5XDJ2"/>
<proteinExistence type="predicted"/>